<reference evidence="3" key="1">
    <citation type="journal article" date="2017" name="BMC Genomics">
        <title>Gapless genome assembly of Colletotrichum higginsianum reveals chromosome structure and association of transposable elements with secondary metabolite gene clusters.</title>
        <authorList>
            <person name="Dallery J.-F."/>
            <person name="Lapalu N."/>
            <person name="Zampounis A."/>
            <person name="Pigne S."/>
            <person name="Luyten I."/>
            <person name="Amselem J."/>
            <person name="Wittenberg A.H.J."/>
            <person name="Zhou S."/>
            <person name="de Queiroz M.V."/>
            <person name="Robin G.P."/>
            <person name="Auger A."/>
            <person name="Hainaut M."/>
            <person name="Henrissat B."/>
            <person name="Kim K.-T."/>
            <person name="Lee Y.-H."/>
            <person name="Lespinet O."/>
            <person name="Schwartz D.C."/>
            <person name="Thon M.R."/>
            <person name="O'Connell R.J."/>
        </authorList>
    </citation>
    <scope>NUCLEOTIDE SEQUENCE [LARGE SCALE GENOMIC DNA]</scope>
    <source>
        <strain evidence="3">IMI 349063</strain>
    </source>
</reference>
<sequence length="239" mass="26359">MKIPTMSSLLLVSALLLHGVATAWQLPSFRTPLVSSWLGDASSPGMPQFGLDTEYPWLCATPAHRPETDTRVTDPFHSLEICDSYCGRPDANCTAIIEERRGMEELGVGSNWFRSSGEEEQQLRELTGLLATFPNLRHLHLPRSAELDIGFDGGLPWCGNAYFDEDALSLWMGVQAEDMAATRRAGEIVRDALPGLKGLYVRCEEGGEQYGNFTADSEGHEFVDWTWVGDLAYAAQVMG</sequence>
<proteinExistence type="predicted"/>
<keyword evidence="3" id="KW-1185">Reference proteome</keyword>
<dbReference type="VEuPathDB" id="FungiDB:CH63R_13987"/>
<feature type="chain" id="PRO_5008601024" evidence="1">
    <location>
        <begin position="24"/>
        <end position="239"/>
    </location>
</feature>
<keyword evidence="1" id="KW-0732">Signal</keyword>
<accession>A0A1B7XSL8</accession>
<comment type="caution">
    <text evidence="2">The sequence shown here is derived from an EMBL/GenBank/DDBJ whole genome shotgun (WGS) entry which is preliminary data.</text>
</comment>
<organism evidence="2 3">
    <name type="scientific">Colletotrichum higginsianum (strain IMI 349063)</name>
    <name type="common">Crucifer anthracnose fungus</name>
    <dbReference type="NCBI Taxonomy" id="759273"/>
    <lineage>
        <taxon>Eukaryota</taxon>
        <taxon>Fungi</taxon>
        <taxon>Dikarya</taxon>
        <taxon>Ascomycota</taxon>
        <taxon>Pezizomycotina</taxon>
        <taxon>Sordariomycetes</taxon>
        <taxon>Hypocreomycetidae</taxon>
        <taxon>Glomerellales</taxon>
        <taxon>Glomerellaceae</taxon>
        <taxon>Colletotrichum</taxon>
        <taxon>Colletotrichum destructivum species complex</taxon>
    </lineage>
</organism>
<dbReference type="Proteomes" id="UP000092177">
    <property type="component" value="Chromosome 10"/>
</dbReference>
<dbReference type="AlphaFoldDB" id="A0A1B7XSL8"/>
<dbReference type="RefSeq" id="XP_018151279.1">
    <property type="nucleotide sequence ID" value="XM_018308961.1"/>
</dbReference>
<feature type="signal peptide" evidence="1">
    <location>
        <begin position="1"/>
        <end position="23"/>
    </location>
</feature>
<dbReference type="GeneID" id="28873068"/>
<evidence type="ECO:0000313" key="3">
    <source>
        <dbReference type="Proteomes" id="UP000092177"/>
    </source>
</evidence>
<protein>
    <submittedName>
        <fullName evidence="2">Uncharacterized protein</fullName>
    </submittedName>
</protein>
<dbReference type="EMBL" id="LTAN01000010">
    <property type="protein sequence ID" value="OBR02761.1"/>
    <property type="molecule type" value="Genomic_DNA"/>
</dbReference>
<gene>
    <name evidence="2" type="ORF">CH63R_13987</name>
</gene>
<dbReference type="OrthoDB" id="3636801at2759"/>
<evidence type="ECO:0000256" key="1">
    <source>
        <dbReference type="SAM" id="SignalP"/>
    </source>
</evidence>
<name>A0A1B7XSL8_COLHI</name>
<dbReference type="KEGG" id="chig:CH63R_13987"/>
<evidence type="ECO:0000313" key="2">
    <source>
        <dbReference type="EMBL" id="OBR02761.1"/>
    </source>
</evidence>